<evidence type="ECO:0000256" key="2">
    <source>
        <dbReference type="SAM" id="MobiDB-lite"/>
    </source>
</evidence>
<feature type="compositionally biased region" description="Polar residues" evidence="2">
    <location>
        <begin position="1"/>
        <end position="14"/>
    </location>
</feature>
<reference evidence="3 4" key="1">
    <citation type="submission" date="2019-02" db="EMBL/GenBank/DDBJ databases">
        <title>Deep-cultivation of Planctomycetes and their phenomic and genomic characterization uncovers novel biology.</title>
        <authorList>
            <person name="Wiegand S."/>
            <person name="Jogler M."/>
            <person name="Boedeker C."/>
            <person name="Pinto D."/>
            <person name="Vollmers J."/>
            <person name="Rivas-Marin E."/>
            <person name="Kohn T."/>
            <person name="Peeters S.H."/>
            <person name="Heuer A."/>
            <person name="Rast P."/>
            <person name="Oberbeckmann S."/>
            <person name="Bunk B."/>
            <person name="Jeske O."/>
            <person name="Meyerdierks A."/>
            <person name="Storesund J.E."/>
            <person name="Kallscheuer N."/>
            <person name="Luecker S."/>
            <person name="Lage O.M."/>
            <person name="Pohl T."/>
            <person name="Merkel B.J."/>
            <person name="Hornburger P."/>
            <person name="Mueller R.-W."/>
            <person name="Bruemmer F."/>
            <person name="Labrenz M."/>
            <person name="Spormann A.M."/>
            <person name="Op den Camp H."/>
            <person name="Overmann J."/>
            <person name="Amann R."/>
            <person name="Jetten M.S.M."/>
            <person name="Mascher T."/>
            <person name="Medema M.H."/>
            <person name="Devos D.P."/>
            <person name="Kaster A.-K."/>
            <person name="Ovreas L."/>
            <person name="Rohde M."/>
            <person name="Galperin M.Y."/>
            <person name="Jogler C."/>
        </authorList>
    </citation>
    <scope>NUCLEOTIDE SEQUENCE [LARGE SCALE GENOMIC DNA]</scope>
    <source>
        <strain evidence="3 4">I41</strain>
    </source>
</reference>
<evidence type="ECO:0000313" key="4">
    <source>
        <dbReference type="Proteomes" id="UP000317909"/>
    </source>
</evidence>
<evidence type="ECO:0000313" key="3">
    <source>
        <dbReference type="EMBL" id="QDT75826.1"/>
    </source>
</evidence>
<organism evidence="3 4">
    <name type="scientific">Lacipirellula limnantheis</name>
    <dbReference type="NCBI Taxonomy" id="2528024"/>
    <lineage>
        <taxon>Bacteria</taxon>
        <taxon>Pseudomonadati</taxon>
        <taxon>Planctomycetota</taxon>
        <taxon>Planctomycetia</taxon>
        <taxon>Pirellulales</taxon>
        <taxon>Lacipirellulaceae</taxon>
        <taxon>Lacipirellula</taxon>
    </lineage>
</organism>
<sequence length="713" mass="79240">MSTRTPEHVSSASQPDDDAVNRAKQEIQSLVQEVVVLSKSEIDETEFFAALLEKSISALAAIGGVVWTLEENQPFKLQYQVNLQQTGLAASQTAQMQHAKLLGNIAKRGEPVIIPPHSGAGDGPEDEGAANPTEYLLVVAPIRTDRGVDGLVEIFQRVGARPTTQRGYLRFLVQMCEIAGEYLKTRRLRHFVTKQSLWEQLENFTASVHTRLDSRQTAFTIANEGRRLIGCDRVTVILRKGGSYAVEAISGQDTFDKRSNVVRMLRNLATVVIRSGEDLWYTGDTQNLAPQVEKAVNEYVDESHTKQIAVLPLREHDPHADDKTRDRKRENMLGAIVIEQLVDSRAPDGLMQRVDVVRRHSSTALTNAQSHEGLFLLPVWRFIGKSRVLVTARNLPKTILAAIALTAAVIAMWLVPWDFTVTADGKLQPETRRNVFAAVDGRIIDVPVREGQTVAKDEVLAVQRSSPLEDQRAQLMGEIATNQQAYLAAKAKQGSLDPARTPEADILDIQSEMNQLETKAATLQEQFEILHEQEERLKITSPINGKVVGWKVQETLRDRPVTTGTQIMEIADPTKNWELEIELPEAKMGHVRRRQVELRATDPSAELPVTFILATNPDSEDKLQGRVVQIAPSAETSGEEGNTVRMRVAFDQKELAKLVDGAAATDAAIAALKQDLKVGADVKAKIDCGRKPIGYVLFHELWEFIQSRILFRM</sequence>
<accession>A0A517U5C1</accession>
<name>A0A517U5C1_9BACT</name>
<dbReference type="Gene3D" id="3.30.450.40">
    <property type="match status" value="2"/>
</dbReference>
<dbReference type="InterPro" id="IPR050393">
    <property type="entry name" value="MFP_Efflux_Pump"/>
</dbReference>
<dbReference type="PANTHER" id="PTHR30367">
    <property type="entry name" value="P-HYDROXYBENZOIC ACID EFFLUX PUMP SUBUNIT AAEA-RELATED"/>
    <property type="match status" value="1"/>
</dbReference>
<evidence type="ECO:0000256" key="1">
    <source>
        <dbReference type="SAM" id="Coils"/>
    </source>
</evidence>
<keyword evidence="1" id="KW-0175">Coiled coil</keyword>
<dbReference type="Proteomes" id="UP000317909">
    <property type="component" value="Chromosome"/>
</dbReference>
<dbReference type="Gene3D" id="2.40.30.170">
    <property type="match status" value="1"/>
</dbReference>
<proteinExistence type="predicted"/>
<dbReference type="KEGG" id="llh:I41_50690"/>
<dbReference type="AlphaFoldDB" id="A0A517U5C1"/>
<feature type="coiled-coil region" evidence="1">
    <location>
        <begin position="506"/>
        <end position="533"/>
    </location>
</feature>
<gene>
    <name evidence="3" type="ORF">I41_50690</name>
</gene>
<feature type="region of interest" description="Disordered" evidence="2">
    <location>
        <begin position="1"/>
        <end position="20"/>
    </location>
</feature>
<dbReference type="PANTHER" id="PTHR30367:SF1">
    <property type="entry name" value="MULTIDRUG RESISTANCE PROTEIN MDTN"/>
    <property type="match status" value="1"/>
</dbReference>
<dbReference type="InterPro" id="IPR029016">
    <property type="entry name" value="GAF-like_dom_sf"/>
</dbReference>
<protein>
    <submittedName>
        <fullName evidence="3">HlyD family secretion protein</fullName>
    </submittedName>
</protein>
<dbReference type="OrthoDB" id="248877at2"/>
<dbReference type="EMBL" id="CP036339">
    <property type="protein sequence ID" value="QDT75826.1"/>
    <property type="molecule type" value="Genomic_DNA"/>
</dbReference>
<keyword evidence="4" id="KW-1185">Reference proteome</keyword>
<dbReference type="Gene3D" id="2.40.50.100">
    <property type="match status" value="1"/>
</dbReference>